<feature type="transmembrane region" description="Helical" evidence="7">
    <location>
        <begin position="147"/>
        <end position="168"/>
    </location>
</feature>
<evidence type="ECO:0000256" key="1">
    <source>
        <dbReference type="ARBA" id="ARBA00004651"/>
    </source>
</evidence>
<evidence type="ECO:0000256" key="7">
    <source>
        <dbReference type="RuleBase" id="RU363032"/>
    </source>
</evidence>
<dbReference type="InterPro" id="IPR000515">
    <property type="entry name" value="MetI-like"/>
</dbReference>
<name>A0A134CD90_9FIRM</name>
<evidence type="ECO:0000256" key="6">
    <source>
        <dbReference type="ARBA" id="ARBA00023136"/>
    </source>
</evidence>
<evidence type="ECO:0000313" key="10">
    <source>
        <dbReference type="Proteomes" id="UP000070160"/>
    </source>
</evidence>
<dbReference type="PANTHER" id="PTHR30151:SF0">
    <property type="entry name" value="ABC TRANSPORTER PERMEASE PROTEIN MJ0413-RELATED"/>
    <property type="match status" value="1"/>
</dbReference>
<feature type="transmembrane region" description="Helical" evidence="7">
    <location>
        <begin position="56"/>
        <end position="78"/>
    </location>
</feature>
<evidence type="ECO:0000256" key="3">
    <source>
        <dbReference type="ARBA" id="ARBA00022475"/>
    </source>
</evidence>
<evidence type="ECO:0000259" key="8">
    <source>
        <dbReference type="PROSITE" id="PS50928"/>
    </source>
</evidence>
<evidence type="ECO:0000313" key="9">
    <source>
        <dbReference type="EMBL" id="KXB90156.1"/>
    </source>
</evidence>
<comment type="subcellular location">
    <subcellularLocation>
        <location evidence="1 7">Cell membrane</location>
        <topology evidence="1 7">Multi-pass membrane protein</topology>
    </subcellularLocation>
</comment>
<gene>
    <name evidence="9" type="ORF">HMPREF3182_01470</name>
</gene>
<evidence type="ECO:0000256" key="5">
    <source>
        <dbReference type="ARBA" id="ARBA00022989"/>
    </source>
</evidence>
<dbReference type="PANTHER" id="PTHR30151">
    <property type="entry name" value="ALKANE SULFONATE ABC TRANSPORTER-RELATED, MEMBRANE SUBUNIT"/>
    <property type="match status" value="1"/>
</dbReference>
<dbReference type="Proteomes" id="UP000070160">
    <property type="component" value="Unassembled WGS sequence"/>
</dbReference>
<dbReference type="STRING" id="1588748.HMPREF3182_01470"/>
<feature type="transmembrane region" description="Helical" evidence="7">
    <location>
        <begin position="84"/>
        <end position="103"/>
    </location>
</feature>
<keyword evidence="10" id="KW-1185">Reference proteome</keyword>
<dbReference type="EMBL" id="LSDT01000050">
    <property type="protein sequence ID" value="KXB90156.1"/>
    <property type="molecule type" value="Genomic_DNA"/>
</dbReference>
<comment type="similarity">
    <text evidence="7">Belongs to the binding-protein-dependent transport system permease family.</text>
</comment>
<evidence type="ECO:0000256" key="4">
    <source>
        <dbReference type="ARBA" id="ARBA00022692"/>
    </source>
</evidence>
<organism evidence="9 10">
    <name type="scientific">Megasphaera hutchinsoni</name>
    <dbReference type="NCBI Taxonomy" id="1588748"/>
    <lineage>
        <taxon>Bacteria</taxon>
        <taxon>Bacillati</taxon>
        <taxon>Bacillota</taxon>
        <taxon>Negativicutes</taxon>
        <taxon>Veillonellales</taxon>
        <taxon>Veillonellaceae</taxon>
        <taxon>Megasphaera</taxon>
    </lineage>
</organism>
<keyword evidence="5 7" id="KW-1133">Transmembrane helix</keyword>
<feature type="transmembrane region" description="Helical" evidence="7">
    <location>
        <begin position="22"/>
        <end position="44"/>
    </location>
</feature>
<dbReference type="Pfam" id="PF00528">
    <property type="entry name" value="BPD_transp_1"/>
    <property type="match status" value="1"/>
</dbReference>
<keyword evidence="6 7" id="KW-0472">Membrane</keyword>
<keyword evidence="3" id="KW-1003">Cell membrane</keyword>
<proteinExistence type="inferred from homology"/>
<dbReference type="SUPFAM" id="SSF161098">
    <property type="entry name" value="MetI-like"/>
    <property type="match status" value="1"/>
</dbReference>
<feature type="transmembrane region" description="Helical" evidence="7">
    <location>
        <begin position="180"/>
        <end position="198"/>
    </location>
</feature>
<keyword evidence="2 7" id="KW-0813">Transport</keyword>
<feature type="domain" description="ABC transmembrane type-1" evidence="8">
    <location>
        <begin position="18"/>
        <end position="198"/>
    </location>
</feature>
<comment type="caution">
    <text evidence="9">The sequence shown here is derived from an EMBL/GenBank/DDBJ whole genome shotgun (WGS) entry which is preliminary data.</text>
</comment>
<dbReference type="Gene3D" id="1.10.3720.10">
    <property type="entry name" value="MetI-like"/>
    <property type="match status" value="1"/>
</dbReference>
<protein>
    <submittedName>
        <fullName evidence="9">ABC transporter, permease protein</fullName>
    </submittedName>
</protein>
<dbReference type="GO" id="GO:0055085">
    <property type="term" value="P:transmembrane transport"/>
    <property type="evidence" value="ECO:0007669"/>
    <property type="project" value="InterPro"/>
</dbReference>
<accession>A0A134CD90</accession>
<dbReference type="PROSITE" id="PS50928">
    <property type="entry name" value="ABC_TM1"/>
    <property type="match status" value="1"/>
</dbReference>
<reference evidence="10" key="1">
    <citation type="submission" date="2016-01" db="EMBL/GenBank/DDBJ databases">
        <authorList>
            <person name="Mitreva M."/>
            <person name="Pepin K.H."/>
            <person name="Mihindukulasuriya K.A."/>
            <person name="Fulton R."/>
            <person name="Fronick C."/>
            <person name="O'Laughlin M."/>
            <person name="Miner T."/>
            <person name="Herter B."/>
            <person name="Rosa B.A."/>
            <person name="Cordes M."/>
            <person name="Tomlinson C."/>
            <person name="Wollam A."/>
            <person name="Palsikar V.B."/>
            <person name="Mardis E.R."/>
            <person name="Wilson R.K."/>
        </authorList>
    </citation>
    <scope>NUCLEOTIDE SEQUENCE [LARGE SCALE GENOMIC DNA]</scope>
    <source>
        <strain evidence="10">KA00182</strain>
    </source>
</reference>
<sequence>MGIQVLQLWSSPLLQPHIFASMYRLLLGIAIAFIFSIPLGMWSGFSHRGNQLLSPFLYLFYSIPKVIFLPLIMLALGIGNATKIFLISFTLFFHLTVIIRDAVRSIDPFQIDILRSFGATPLQLVRHLLWPASLSPILTSLRTGLGIALALLFITETFASDKGLGYFIMNAMEIHNYEEMYAAIITLGLIGLSLYITLDQLEIYLCPWKHQQKNNP</sequence>
<dbReference type="InterPro" id="IPR035906">
    <property type="entry name" value="MetI-like_sf"/>
</dbReference>
<evidence type="ECO:0000256" key="2">
    <source>
        <dbReference type="ARBA" id="ARBA00022448"/>
    </source>
</evidence>
<dbReference type="PATRIC" id="fig|1588748.3.peg.1422"/>
<dbReference type="GO" id="GO:0005886">
    <property type="term" value="C:plasma membrane"/>
    <property type="evidence" value="ECO:0007669"/>
    <property type="project" value="UniProtKB-SubCell"/>
</dbReference>
<dbReference type="CDD" id="cd06261">
    <property type="entry name" value="TM_PBP2"/>
    <property type="match status" value="1"/>
</dbReference>
<dbReference type="AlphaFoldDB" id="A0A134CD90"/>
<keyword evidence="4 7" id="KW-0812">Transmembrane</keyword>